<accession>A0A1S2VHC8</accession>
<dbReference type="AlphaFoldDB" id="A0A1S2VHC8"/>
<organism evidence="1 2">
    <name type="scientific">Arsenicibacter rosenii</name>
    <dbReference type="NCBI Taxonomy" id="1750698"/>
    <lineage>
        <taxon>Bacteria</taxon>
        <taxon>Pseudomonadati</taxon>
        <taxon>Bacteroidota</taxon>
        <taxon>Cytophagia</taxon>
        <taxon>Cytophagales</taxon>
        <taxon>Spirosomataceae</taxon>
        <taxon>Arsenicibacter</taxon>
    </lineage>
</organism>
<dbReference type="EMBL" id="MORL01000013">
    <property type="protein sequence ID" value="OIN57278.1"/>
    <property type="molecule type" value="Genomic_DNA"/>
</dbReference>
<reference evidence="1 2" key="1">
    <citation type="submission" date="2016-10" db="EMBL/GenBank/DDBJ databases">
        <title>Arsenicibacter rosenii gen. nov., sp. nov., an efficient arsenic-methylating bacterium isolated from an arsenic-contaminated paddy soil.</title>
        <authorList>
            <person name="Huang K."/>
        </authorList>
    </citation>
    <scope>NUCLEOTIDE SEQUENCE [LARGE SCALE GENOMIC DNA]</scope>
    <source>
        <strain evidence="1 2">SM-1</strain>
    </source>
</reference>
<name>A0A1S2VHC8_9BACT</name>
<sequence>MVVSYRSTLVVRRIKENDLPSRGYLTLYADSPDTGYMHVMGEDLKSIWRAIEIISGEIGQVFSTNYPTKK</sequence>
<dbReference type="RefSeq" id="WP_071504990.1">
    <property type="nucleotide sequence ID" value="NZ_MORL01000013.1"/>
</dbReference>
<proteinExistence type="predicted"/>
<evidence type="ECO:0000313" key="2">
    <source>
        <dbReference type="Proteomes" id="UP000181790"/>
    </source>
</evidence>
<dbReference type="OrthoDB" id="839492at2"/>
<evidence type="ECO:0000313" key="1">
    <source>
        <dbReference type="EMBL" id="OIN57278.1"/>
    </source>
</evidence>
<keyword evidence="2" id="KW-1185">Reference proteome</keyword>
<protein>
    <submittedName>
        <fullName evidence="1">Uncharacterized protein</fullName>
    </submittedName>
</protein>
<dbReference type="Proteomes" id="UP000181790">
    <property type="component" value="Unassembled WGS sequence"/>
</dbReference>
<comment type="caution">
    <text evidence="1">The sequence shown here is derived from an EMBL/GenBank/DDBJ whole genome shotgun (WGS) entry which is preliminary data.</text>
</comment>
<gene>
    <name evidence="1" type="ORF">BLX24_20045</name>
</gene>